<feature type="region of interest" description="Disordered" evidence="1">
    <location>
        <begin position="16"/>
        <end position="64"/>
    </location>
</feature>
<protein>
    <submittedName>
        <fullName evidence="2">Uncharacterized protein</fullName>
    </submittedName>
</protein>
<dbReference type="RefSeq" id="XP_031087715.1">
    <property type="nucleotide sequence ID" value="XM_031222235.1"/>
</dbReference>
<evidence type="ECO:0000313" key="3">
    <source>
        <dbReference type="Proteomes" id="UP000183971"/>
    </source>
</evidence>
<evidence type="ECO:0000256" key="1">
    <source>
        <dbReference type="SAM" id="MobiDB-lite"/>
    </source>
</evidence>
<name>A0A1L7W4F6_FUSPR</name>
<dbReference type="VEuPathDB" id="FungiDB:FPRO_08555"/>
<gene>
    <name evidence="2" type="ORF">FPRO_08555</name>
</gene>
<reference evidence="3" key="1">
    <citation type="journal article" date="2016" name="Genome Biol. Evol.">
        <title>Comparative 'omics' of the Fusarium fujikuroi species complex highlights differences in genetic potential and metabolite synthesis.</title>
        <authorList>
            <person name="Niehaus E.-M."/>
            <person name="Muensterkoetter M."/>
            <person name="Proctor R.H."/>
            <person name="Brown D.W."/>
            <person name="Sharon A."/>
            <person name="Idan Y."/>
            <person name="Oren-Young L."/>
            <person name="Sieber C.M."/>
            <person name="Novak O."/>
            <person name="Pencik A."/>
            <person name="Tarkowska D."/>
            <person name="Hromadova K."/>
            <person name="Freeman S."/>
            <person name="Maymon M."/>
            <person name="Elazar M."/>
            <person name="Youssef S.A."/>
            <person name="El-Shabrawy E.S.M."/>
            <person name="Shalaby A.B.A."/>
            <person name="Houterman P."/>
            <person name="Brock N.L."/>
            <person name="Burkhardt I."/>
            <person name="Tsavkelova E.A."/>
            <person name="Dickschat J.S."/>
            <person name="Galuszka P."/>
            <person name="Gueldener U."/>
            <person name="Tudzynski B."/>
        </authorList>
    </citation>
    <scope>NUCLEOTIDE SEQUENCE [LARGE SCALE GENOMIC DNA]</scope>
    <source>
        <strain evidence="3">ET1</strain>
    </source>
</reference>
<comment type="caution">
    <text evidence="2">The sequence shown here is derived from an EMBL/GenBank/DDBJ whole genome shotgun (WGS) entry which is preliminary data.</text>
</comment>
<dbReference type="GeneID" id="42053432"/>
<dbReference type="Proteomes" id="UP000183971">
    <property type="component" value="Unassembled WGS sequence"/>
</dbReference>
<accession>A0A1L7W4F6</accession>
<evidence type="ECO:0000313" key="2">
    <source>
        <dbReference type="EMBL" id="CZR47181.1"/>
    </source>
</evidence>
<keyword evidence="3" id="KW-1185">Reference proteome</keyword>
<dbReference type="EMBL" id="FJOF01000011">
    <property type="protein sequence ID" value="CZR47181.1"/>
    <property type="molecule type" value="Genomic_DNA"/>
</dbReference>
<feature type="compositionally biased region" description="Basic and acidic residues" evidence="1">
    <location>
        <begin position="48"/>
        <end position="59"/>
    </location>
</feature>
<proteinExistence type="predicted"/>
<sequence length="93" mass="10246">MPTTMMLTQNLTLLPSPTLGLTRAPWKSQEDPSDAADWSDIAEDNDGDERTYKPTAPEKKAKKLGAAHKPALVAFTSTLTIFDERHILPRGPE</sequence>
<dbReference type="AlphaFoldDB" id="A0A1L7W4F6"/>
<organism evidence="2 3">
    <name type="scientific">Fusarium proliferatum (strain ET1)</name>
    <name type="common">Orchid endophyte fungus</name>
    <dbReference type="NCBI Taxonomy" id="1227346"/>
    <lineage>
        <taxon>Eukaryota</taxon>
        <taxon>Fungi</taxon>
        <taxon>Dikarya</taxon>
        <taxon>Ascomycota</taxon>
        <taxon>Pezizomycotina</taxon>
        <taxon>Sordariomycetes</taxon>
        <taxon>Hypocreomycetidae</taxon>
        <taxon>Hypocreales</taxon>
        <taxon>Nectriaceae</taxon>
        <taxon>Fusarium</taxon>
        <taxon>Fusarium fujikuroi species complex</taxon>
    </lineage>
</organism>